<dbReference type="InterPro" id="IPR003476">
    <property type="entry name" value="Glyco_hydro_42"/>
</dbReference>
<dbReference type="InterPro" id="IPR029062">
    <property type="entry name" value="Class_I_gatase-like"/>
</dbReference>
<dbReference type="Proteomes" id="UP000224915">
    <property type="component" value="Unassembled WGS sequence"/>
</dbReference>
<dbReference type="CDD" id="cd03143">
    <property type="entry name" value="A4_beta-galactosidase_middle_domain"/>
    <property type="match status" value="1"/>
</dbReference>
<comment type="similarity">
    <text evidence="2 6">Belongs to the glycosyl hydrolase 42 family.</text>
</comment>
<evidence type="ECO:0000259" key="10">
    <source>
        <dbReference type="Pfam" id="PF08532"/>
    </source>
</evidence>
<name>A0A2A9CWH2_9MICO</name>
<dbReference type="SUPFAM" id="SSF51445">
    <property type="entry name" value="(Trans)glycosidases"/>
    <property type="match status" value="1"/>
</dbReference>
<feature type="domain" description="Glycoside hydrolase family 42 N-terminal" evidence="9">
    <location>
        <begin position="26"/>
        <end position="404"/>
    </location>
</feature>
<dbReference type="InterPro" id="IPR013739">
    <property type="entry name" value="Beta_galactosidase_C"/>
</dbReference>
<comment type="caution">
    <text evidence="12">The sequence shown here is derived from an EMBL/GenBank/DDBJ whole genome shotgun (WGS) entry which is preliminary data.</text>
</comment>
<dbReference type="GO" id="GO:0004565">
    <property type="term" value="F:beta-galactosidase activity"/>
    <property type="evidence" value="ECO:0007669"/>
    <property type="project" value="UniProtKB-EC"/>
</dbReference>
<dbReference type="PANTHER" id="PTHR36447">
    <property type="entry name" value="BETA-GALACTOSIDASE GANA"/>
    <property type="match status" value="1"/>
</dbReference>
<evidence type="ECO:0000256" key="5">
    <source>
        <dbReference type="ARBA" id="ARBA00023295"/>
    </source>
</evidence>
<dbReference type="EC" id="3.2.1.23" evidence="3 6"/>
<dbReference type="SUPFAM" id="SSF52317">
    <property type="entry name" value="Class I glutamine amidotransferase-like"/>
    <property type="match status" value="1"/>
</dbReference>
<feature type="domain" description="Beta-galactosidase C-terminal" evidence="11">
    <location>
        <begin position="629"/>
        <end position="683"/>
    </location>
</feature>
<dbReference type="PANTHER" id="PTHR36447:SF1">
    <property type="entry name" value="BETA-GALACTOSIDASE GANA"/>
    <property type="match status" value="1"/>
</dbReference>
<feature type="domain" description="Beta-galactosidase trimerisation" evidence="10">
    <location>
        <begin position="416"/>
        <end position="618"/>
    </location>
</feature>
<keyword evidence="13" id="KW-1185">Reference proteome</keyword>
<dbReference type="Pfam" id="PF08533">
    <property type="entry name" value="Glyco_hydro_42C"/>
    <property type="match status" value="1"/>
</dbReference>
<feature type="binding site" evidence="8">
    <location>
        <position position="161"/>
    </location>
    <ligand>
        <name>substrate</name>
    </ligand>
</feature>
<dbReference type="InterPro" id="IPR013738">
    <property type="entry name" value="Beta_galactosidase_Trimer"/>
</dbReference>
<feature type="active site" description="Proton donor" evidence="7">
    <location>
        <position position="162"/>
    </location>
</feature>
<accession>A0A2A9CWH2</accession>
<dbReference type="InterPro" id="IPR013780">
    <property type="entry name" value="Glyco_hydro_b"/>
</dbReference>
<dbReference type="Gene3D" id="3.20.20.80">
    <property type="entry name" value="Glycosidases"/>
    <property type="match status" value="1"/>
</dbReference>
<keyword evidence="5 6" id="KW-0326">Glycosidase</keyword>
<evidence type="ECO:0000256" key="7">
    <source>
        <dbReference type="PIRSR" id="PIRSR001084-1"/>
    </source>
</evidence>
<evidence type="ECO:0000259" key="11">
    <source>
        <dbReference type="Pfam" id="PF08533"/>
    </source>
</evidence>
<dbReference type="GO" id="GO:0006012">
    <property type="term" value="P:galactose metabolic process"/>
    <property type="evidence" value="ECO:0007669"/>
    <property type="project" value="InterPro"/>
</dbReference>
<dbReference type="EMBL" id="PDJD01000001">
    <property type="protein sequence ID" value="PFG18778.1"/>
    <property type="molecule type" value="Genomic_DNA"/>
</dbReference>
<organism evidence="12 13">
    <name type="scientific">Serinibacter salmoneus</name>
    <dbReference type="NCBI Taxonomy" id="556530"/>
    <lineage>
        <taxon>Bacteria</taxon>
        <taxon>Bacillati</taxon>
        <taxon>Actinomycetota</taxon>
        <taxon>Actinomycetes</taxon>
        <taxon>Micrococcales</taxon>
        <taxon>Beutenbergiaceae</taxon>
        <taxon>Serinibacter</taxon>
    </lineage>
</organism>
<feature type="binding site" evidence="8">
    <location>
        <position position="336"/>
    </location>
    <ligand>
        <name>substrate</name>
    </ligand>
</feature>
<evidence type="ECO:0000313" key="12">
    <source>
        <dbReference type="EMBL" id="PFG18778.1"/>
    </source>
</evidence>
<dbReference type="AlphaFoldDB" id="A0A2A9CWH2"/>
<dbReference type="PIRSF" id="PIRSF001084">
    <property type="entry name" value="B-galactosidase"/>
    <property type="match status" value="1"/>
</dbReference>
<sequence>MTTNDDVTITPPAWPLGLDALGYGGDYNPEQWDEATRAQDIALMQEAGVTMVSIAIFSWAQIEPREGEFDWAWLDATMDRLHQAGIRADLATATASPPPWLTRKHPEILPQKADGTVLWPGGRQHYRISSPSYRRYAVAMTRRIAERYANHPALAMWHIDNEIGCHVPHEYSDDAAVAFRRWLQGRYGTIEALNDAWGTAFWSQRYDSFEEILPPRSAPTFPNPGQQLDFARYSSDELFDYYTALRAVLAEVTPHVPCTTNFMVMMDAGPMDYARWMDRAGREHGASIDLVSNDHYIFAQDPHPERELAFSASHVRSLAGGAPWLLMEHSTSAVNWQGHNRTRTTAQSHRHSLAHLAHGADGLLFFQWRQSRAGAEKYHPAMVPHAGTDSDVWRGTVRLGALLRDIDEVRGSRVAARAAVVYDFDSTWAARLDSHPSDSVHPRRQAVRFHHALARHGVTADVVRASDDLSGYDLIVLPEVYLTSDEAAANVAAAAERGATVLITYFSGIADEHDHVFLGGYPGAFRDLLGVRTQEWWALQPQETVTLSDGSTGSVWSEKVAAAEGTEVLRTFAGGDLDGVPALTRRAAGAGSAWYLATRLDDDALLALAGELVADSGVAPVVGELPPSVEVTRRVGEAGSWLFVLNHGAEEAVVAASGTDLVSGIEATGSLTVAGGEIAVVREA</sequence>
<evidence type="ECO:0000256" key="6">
    <source>
        <dbReference type="PIRNR" id="PIRNR001084"/>
    </source>
</evidence>
<evidence type="ECO:0000256" key="2">
    <source>
        <dbReference type="ARBA" id="ARBA00005940"/>
    </source>
</evidence>
<evidence type="ECO:0000259" key="9">
    <source>
        <dbReference type="Pfam" id="PF02449"/>
    </source>
</evidence>
<evidence type="ECO:0000256" key="1">
    <source>
        <dbReference type="ARBA" id="ARBA00001412"/>
    </source>
</evidence>
<evidence type="ECO:0000256" key="3">
    <source>
        <dbReference type="ARBA" id="ARBA00012756"/>
    </source>
</evidence>
<protein>
    <recommendedName>
        <fullName evidence="3 6">Beta-galactosidase</fullName>
        <shortName evidence="6">Beta-gal</shortName>
        <ecNumber evidence="3 6">3.2.1.23</ecNumber>
    </recommendedName>
</protein>
<feature type="active site" description="Nucleophile" evidence="7">
    <location>
        <position position="328"/>
    </location>
</feature>
<evidence type="ECO:0000313" key="13">
    <source>
        <dbReference type="Proteomes" id="UP000224915"/>
    </source>
</evidence>
<dbReference type="InterPro" id="IPR017853">
    <property type="entry name" value="GH"/>
</dbReference>
<dbReference type="Gene3D" id="2.60.40.1180">
    <property type="entry name" value="Golgi alpha-mannosidase II"/>
    <property type="match status" value="1"/>
</dbReference>
<evidence type="ECO:0000256" key="4">
    <source>
        <dbReference type="ARBA" id="ARBA00022801"/>
    </source>
</evidence>
<feature type="binding site" evidence="8">
    <location>
        <position position="123"/>
    </location>
    <ligand>
        <name>substrate</name>
    </ligand>
</feature>
<dbReference type="InterPro" id="IPR013529">
    <property type="entry name" value="Glyco_hydro_42_N"/>
</dbReference>
<proteinExistence type="inferred from homology"/>
<dbReference type="GO" id="GO:0009341">
    <property type="term" value="C:beta-galactosidase complex"/>
    <property type="evidence" value="ECO:0007669"/>
    <property type="project" value="InterPro"/>
</dbReference>
<gene>
    <name evidence="12" type="ORF">ATL40_0321</name>
</gene>
<dbReference type="Gene3D" id="3.40.50.880">
    <property type="match status" value="1"/>
</dbReference>
<dbReference type="RefSeq" id="WP_342747629.1">
    <property type="nucleotide sequence ID" value="NZ_PDJD01000001.1"/>
</dbReference>
<evidence type="ECO:0000256" key="8">
    <source>
        <dbReference type="PIRSR" id="PIRSR001084-2"/>
    </source>
</evidence>
<dbReference type="Pfam" id="PF08532">
    <property type="entry name" value="Glyco_hydro_42M"/>
    <property type="match status" value="1"/>
</dbReference>
<dbReference type="Pfam" id="PF02449">
    <property type="entry name" value="Glyco_hydro_42"/>
    <property type="match status" value="1"/>
</dbReference>
<reference evidence="12 13" key="1">
    <citation type="submission" date="2017-10" db="EMBL/GenBank/DDBJ databases">
        <title>Sequencing the genomes of 1000 actinobacteria strains.</title>
        <authorList>
            <person name="Klenk H.-P."/>
        </authorList>
    </citation>
    <scope>NUCLEOTIDE SEQUENCE [LARGE SCALE GENOMIC DNA]</scope>
    <source>
        <strain evidence="12 13">DSM 21801</strain>
    </source>
</reference>
<comment type="catalytic activity">
    <reaction evidence="1 6">
        <text>Hydrolysis of terminal non-reducing beta-D-galactose residues in beta-D-galactosides.</text>
        <dbReference type="EC" id="3.2.1.23"/>
    </reaction>
</comment>
<keyword evidence="4 6" id="KW-0378">Hydrolase</keyword>